<dbReference type="RefSeq" id="WP_203725500.1">
    <property type="nucleotide sequence ID" value="NZ_BAAATX010000015.1"/>
</dbReference>
<feature type="transmembrane region" description="Helical" evidence="1">
    <location>
        <begin position="77"/>
        <end position="98"/>
    </location>
</feature>
<evidence type="ECO:0000256" key="1">
    <source>
        <dbReference type="SAM" id="Phobius"/>
    </source>
</evidence>
<dbReference type="EMBL" id="BOML01000012">
    <property type="protein sequence ID" value="GID99837.1"/>
    <property type="molecule type" value="Genomic_DNA"/>
</dbReference>
<evidence type="ECO:0000313" key="3">
    <source>
        <dbReference type="Proteomes" id="UP000637628"/>
    </source>
</evidence>
<protein>
    <submittedName>
        <fullName evidence="2">Uncharacterized protein</fullName>
    </submittedName>
</protein>
<reference evidence="2 3" key="1">
    <citation type="submission" date="2021-01" db="EMBL/GenBank/DDBJ databases">
        <title>Whole genome shotgun sequence of Actinoplanes durhamensis NBRC 14914.</title>
        <authorList>
            <person name="Komaki H."/>
            <person name="Tamura T."/>
        </authorList>
    </citation>
    <scope>NUCLEOTIDE SEQUENCE [LARGE SCALE GENOMIC DNA]</scope>
    <source>
        <strain evidence="2 3">NBRC 14914</strain>
    </source>
</reference>
<keyword evidence="3" id="KW-1185">Reference proteome</keyword>
<dbReference type="Proteomes" id="UP000637628">
    <property type="component" value="Unassembled WGS sequence"/>
</dbReference>
<sequence>MAIAAGWSVLALLTCLGFVVDASVTGGPHAPLAVFALVIVATAVGLIGGTFGTVEGRRDGRPDSAQVSSLLGRVGNGWRAGLIVATVLGIGILISGIAHDPPGNSVRTPDGGYALKFRKGNLVPVTEPAWRANSRAERRELLGGAILLNAWGGALCWATKLRDDEEDPL</sequence>
<organism evidence="2 3">
    <name type="scientific">Paractinoplanes durhamensis</name>
    <dbReference type="NCBI Taxonomy" id="113563"/>
    <lineage>
        <taxon>Bacteria</taxon>
        <taxon>Bacillati</taxon>
        <taxon>Actinomycetota</taxon>
        <taxon>Actinomycetes</taxon>
        <taxon>Micromonosporales</taxon>
        <taxon>Micromonosporaceae</taxon>
        <taxon>Paractinoplanes</taxon>
    </lineage>
</organism>
<evidence type="ECO:0000313" key="2">
    <source>
        <dbReference type="EMBL" id="GID99837.1"/>
    </source>
</evidence>
<accession>A0ABQ3YQH3</accession>
<proteinExistence type="predicted"/>
<feature type="transmembrane region" description="Helical" evidence="1">
    <location>
        <begin position="32"/>
        <end position="56"/>
    </location>
</feature>
<keyword evidence="1" id="KW-0472">Membrane</keyword>
<gene>
    <name evidence="2" type="ORF">Adu01nite_11880</name>
</gene>
<name>A0ABQ3YQH3_9ACTN</name>
<keyword evidence="1" id="KW-0812">Transmembrane</keyword>
<keyword evidence="1" id="KW-1133">Transmembrane helix</keyword>
<comment type="caution">
    <text evidence="2">The sequence shown here is derived from an EMBL/GenBank/DDBJ whole genome shotgun (WGS) entry which is preliminary data.</text>
</comment>